<accession>A0A075A4K4</accession>
<organism evidence="1 2">
    <name type="scientific">Opisthorchis viverrini</name>
    <name type="common">Southeast Asian liver fluke</name>
    <dbReference type="NCBI Taxonomy" id="6198"/>
    <lineage>
        <taxon>Eukaryota</taxon>
        <taxon>Metazoa</taxon>
        <taxon>Spiralia</taxon>
        <taxon>Lophotrochozoa</taxon>
        <taxon>Platyhelminthes</taxon>
        <taxon>Trematoda</taxon>
        <taxon>Digenea</taxon>
        <taxon>Opisthorchiida</taxon>
        <taxon>Opisthorchiata</taxon>
        <taxon>Opisthorchiidae</taxon>
        <taxon>Opisthorchis</taxon>
    </lineage>
</organism>
<dbReference type="EMBL" id="KL596627">
    <property type="protein sequence ID" value="KER33182.1"/>
    <property type="molecule type" value="Genomic_DNA"/>
</dbReference>
<dbReference type="Proteomes" id="UP000054324">
    <property type="component" value="Unassembled WGS sequence"/>
</dbReference>
<dbReference type="AlphaFoldDB" id="A0A075A4K4"/>
<evidence type="ECO:0000313" key="1">
    <source>
        <dbReference type="EMBL" id="KER33182.1"/>
    </source>
</evidence>
<dbReference type="GeneID" id="20315067"/>
<gene>
    <name evidence="1" type="ORF">T265_00879</name>
</gene>
<dbReference type="RefSeq" id="XP_009163038.1">
    <property type="nucleotide sequence ID" value="XM_009164774.1"/>
</dbReference>
<evidence type="ECO:0000313" key="2">
    <source>
        <dbReference type="Proteomes" id="UP000054324"/>
    </source>
</evidence>
<name>A0A075A4K4_OPIVI</name>
<protein>
    <submittedName>
        <fullName evidence="1">Uncharacterized protein</fullName>
    </submittedName>
</protein>
<dbReference type="KEGG" id="ovi:T265_00879"/>
<dbReference type="CTD" id="20315067"/>
<reference evidence="1 2" key="1">
    <citation type="submission" date="2013-11" db="EMBL/GenBank/DDBJ databases">
        <title>Opisthorchis viverrini - life in the bile duct.</title>
        <authorList>
            <person name="Young N.D."/>
            <person name="Nagarajan N."/>
            <person name="Lin S.J."/>
            <person name="Korhonen P.K."/>
            <person name="Jex A.R."/>
            <person name="Hall R.S."/>
            <person name="Safavi-Hemami H."/>
            <person name="Kaewkong W."/>
            <person name="Bertrand D."/>
            <person name="Gao S."/>
            <person name="Seet Q."/>
            <person name="Wongkham S."/>
            <person name="Teh B.T."/>
            <person name="Wongkham C."/>
            <person name="Intapan P.M."/>
            <person name="Maleewong W."/>
            <person name="Yang X."/>
            <person name="Hu M."/>
            <person name="Wang Z."/>
            <person name="Hofmann A."/>
            <person name="Sternberg P.W."/>
            <person name="Tan P."/>
            <person name="Wang J."/>
            <person name="Gasser R.B."/>
        </authorList>
    </citation>
    <scope>NUCLEOTIDE SEQUENCE [LARGE SCALE GENOMIC DNA]</scope>
</reference>
<keyword evidence="2" id="KW-1185">Reference proteome</keyword>
<proteinExistence type="predicted"/>
<sequence length="379" mass="41883">MLPTFDLFYSHFENVDIGSVRVHQLRGQSTTPGGTVGSVTRPPSLSRITGWTVHIWLLFSAPGSKTFPVTQIEDPTIPEKQTSAKTADASSTSGYVLKKGALEVCGSSPTSASRLPLCKFGQPGSIPALVLHSGGMVVWHRKGAIAGRFFNLVDHSNGLFFLVECSSQISIHTAKELTDKIWRDSSSGQSANLLTGKSVVRTRPLHLVFTCLGLGSLTVSQPLYFLWVARQLGSERVLQLNDFSPNRKKITNDQGSLSRGVHSDPQFFHHIKRSPLSVRLVSKPRRPPNRASAALSQPTWEFISPATTTTSEPDVVGNSSTAHERFRPSWGLSRRRSPRVSVNLMFYLNPSWNTLIRKSICFSERLTWKLVYFANSCFS</sequence>
<dbReference type="OrthoDB" id="6266369at2759"/>